<keyword evidence="9 10" id="KW-0227">DNA damage</keyword>
<dbReference type="Proteomes" id="UP000184225">
    <property type="component" value="Unassembled WGS sequence"/>
</dbReference>
<keyword evidence="4 9" id="KW-0963">Cytoplasm</keyword>
<dbReference type="InterPro" id="IPR042174">
    <property type="entry name" value="RecF_2"/>
</dbReference>
<dbReference type="GO" id="GO:0005737">
    <property type="term" value="C:cytoplasm"/>
    <property type="evidence" value="ECO:0007669"/>
    <property type="project" value="UniProtKB-SubCell"/>
</dbReference>
<dbReference type="GO" id="GO:0000731">
    <property type="term" value="P:DNA synthesis involved in DNA repair"/>
    <property type="evidence" value="ECO:0007669"/>
    <property type="project" value="TreeGrafter"/>
</dbReference>
<feature type="binding site" evidence="9">
    <location>
        <begin position="59"/>
        <end position="66"/>
    </location>
    <ligand>
        <name>ATP</name>
        <dbReference type="ChEBI" id="CHEBI:30616"/>
    </ligand>
</feature>
<dbReference type="InterPro" id="IPR003395">
    <property type="entry name" value="RecF/RecN/SMC_N"/>
</dbReference>
<proteinExistence type="inferred from homology"/>
<dbReference type="HAMAP" id="MF_00365">
    <property type="entry name" value="RecF"/>
    <property type="match status" value="1"/>
</dbReference>
<comment type="subcellular location">
    <subcellularLocation>
        <location evidence="1 9 10">Cytoplasm</location>
    </subcellularLocation>
</comment>
<dbReference type="Gene3D" id="1.20.1050.90">
    <property type="entry name" value="RecF/RecN/SMC, N-terminal domain"/>
    <property type="match status" value="1"/>
</dbReference>
<dbReference type="EMBL" id="FQYY01000006">
    <property type="protein sequence ID" value="SHI98417.1"/>
    <property type="molecule type" value="Genomic_DNA"/>
</dbReference>
<sequence length="388" mass="44862">MLFFNTLHHYIEVFSKKSTNYKITVYQRFMHLKKLSLLNYKNFETVNFDFDEKINCLVGYNGVGKTNILDSIYHLAYGKSYFNPVSSQNINHHADYFVIDGEFEKLERTEKIVVSVKKGNKKVIKRNAKAYEKFSEHIGLIPVVIISPADRDLIVEGSETRRKFIDSIISQNDKVYLDLLVKYNKTLSQRNSLLKYFAANHTFDSATLSIYNEQMNSMGTKIHETRNEFLKTFTPIFKERYKSISNSKEKVSISYKSQLTEDNLSTLLDKSLQKDMAVQYTSVGVHKDDLTFKINGHPVKKFGSQGQQKSYLIALKLAQYDFMKEQSKVNPILLLDDVFDKLDENRVAQIVDLVTKDDLGQLFISDTHAERTENVVKANASQYKIIKL</sequence>
<evidence type="ECO:0000256" key="5">
    <source>
        <dbReference type="ARBA" id="ARBA00022705"/>
    </source>
</evidence>
<keyword evidence="8 9" id="KW-0238">DNA-binding</keyword>
<evidence type="ECO:0000256" key="2">
    <source>
        <dbReference type="ARBA" id="ARBA00008016"/>
    </source>
</evidence>
<dbReference type="InterPro" id="IPR027417">
    <property type="entry name" value="P-loop_NTPase"/>
</dbReference>
<comment type="similarity">
    <text evidence="2 9 10">Belongs to the RecF family.</text>
</comment>
<dbReference type="Gene3D" id="3.40.50.300">
    <property type="entry name" value="P-loop containing nucleotide triphosphate hydrolases"/>
    <property type="match status" value="1"/>
</dbReference>
<dbReference type="GO" id="GO:0005524">
    <property type="term" value="F:ATP binding"/>
    <property type="evidence" value="ECO:0007669"/>
    <property type="project" value="UniProtKB-UniRule"/>
</dbReference>
<evidence type="ECO:0000256" key="9">
    <source>
        <dbReference type="HAMAP-Rule" id="MF_00365"/>
    </source>
</evidence>
<feature type="domain" description="RecF/RecN/SMC N-terminal" evidence="11">
    <location>
        <begin position="31"/>
        <end position="375"/>
    </location>
</feature>
<evidence type="ECO:0000256" key="7">
    <source>
        <dbReference type="ARBA" id="ARBA00022840"/>
    </source>
</evidence>
<evidence type="ECO:0000313" key="12">
    <source>
        <dbReference type="EMBL" id="SHI98417.1"/>
    </source>
</evidence>
<dbReference type="PANTHER" id="PTHR32182:SF0">
    <property type="entry name" value="DNA REPLICATION AND REPAIR PROTEIN RECF"/>
    <property type="match status" value="1"/>
</dbReference>
<dbReference type="GO" id="GO:0006260">
    <property type="term" value="P:DNA replication"/>
    <property type="evidence" value="ECO:0007669"/>
    <property type="project" value="UniProtKB-UniRule"/>
</dbReference>
<dbReference type="GO" id="GO:0003697">
    <property type="term" value="F:single-stranded DNA binding"/>
    <property type="evidence" value="ECO:0007669"/>
    <property type="project" value="UniProtKB-UniRule"/>
</dbReference>
<keyword evidence="7 9" id="KW-0067">ATP-binding</keyword>
<protein>
    <recommendedName>
        <fullName evidence="3 9">DNA replication and repair protein RecF</fullName>
    </recommendedName>
</protein>
<dbReference type="GO" id="GO:0006302">
    <property type="term" value="P:double-strand break repair"/>
    <property type="evidence" value="ECO:0007669"/>
    <property type="project" value="TreeGrafter"/>
</dbReference>
<evidence type="ECO:0000256" key="8">
    <source>
        <dbReference type="ARBA" id="ARBA00023125"/>
    </source>
</evidence>
<keyword evidence="5 9" id="KW-0235">DNA replication</keyword>
<keyword evidence="9 10" id="KW-0742">SOS response</keyword>
<dbReference type="GO" id="GO:0009432">
    <property type="term" value="P:SOS response"/>
    <property type="evidence" value="ECO:0007669"/>
    <property type="project" value="UniProtKB-UniRule"/>
</dbReference>
<organism evidence="12 13">
    <name type="scientific">Mesonia phycicola</name>
    <dbReference type="NCBI Taxonomy" id="579105"/>
    <lineage>
        <taxon>Bacteria</taxon>
        <taxon>Pseudomonadati</taxon>
        <taxon>Bacteroidota</taxon>
        <taxon>Flavobacteriia</taxon>
        <taxon>Flavobacteriales</taxon>
        <taxon>Flavobacteriaceae</taxon>
        <taxon>Mesonia</taxon>
    </lineage>
</organism>
<keyword evidence="9 10" id="KW-0234">DNA repair</keyword>
<gene>
    <name evidence="9" type="primary">recF</name>
    <name evidence="12" type="ORF">SAMN04488096_106203</name>
</gene>
<dbReference type="PROSITE" id="PS00617">
    <property type="entry name" value="RECF_1"/>
    <property type="match status" value="1"/>
</dbReference>
<dbReference type="STRING" id="579105.SAMN04488096_106203"/>
<comment type="function">
    <text evidence="9 10">The RecF protein is involved in DNA metabolism; it is required for DNA replication and normal SOS inducibility. RecF binds preferentially to single-stranded, linear DNA. It also seems to bind ATP.</text>
</comment>
<reference evidence="12 13" key="1">
    <citation type="submission" date="2016-11" db="EMBL/GenBank/DDBJ databases">
        <authorList>
            <person name="Jaros S."/>
            <person name="Januszkiewicz K."/>
            <person name="Wedrychowicz H."/>
        </authorList>
    </citation>
    <scope>NUCLEOTIDE SEQUENCE [LARGE SCALE GENOMIC DNA]</scope>
    <source>
        <strain evidence="12 13">DSM 21425</strain>
    </source>
</reference>
<evidence type="ECO:0000256" key="3">
    <source>
        <dbReference type="ARBA" id="ARBA00020170"/>
    </source>
</evidence>
<dbReference type="PANTHER" id="PTHR32182">
    <property type="entry name" value="DNA REPLICATION AND REPAIR PROTEIN RECF"/>
    <property type="match status" value="1"/>
</dbReference>
<dbReference type="Pfam" id="PF02463">
    <property type="entry name" value="SMC_N"/>
    <property type="match status" value="1"/>
</dbReference>
<evidence type="ECO:0000259" key="11">
    <source>
        <dbReference type="Pfam" id="PF02463"/>
    </source>
</evidence>
<evidence type="ECO:0000256" key="1">
    <source>
        <dbReference type="ARBA" id="ARBA00004496"/>
    </source>
</evidence>
<dbReference type="AlphaFoldDB" id="A0A1M6FL32"/>
<dbReference type="NCBIfam" id="TIGR00611">
    <property type="entry name" value="recf"/>
    <property type="match status" value="1"/>
</dbReference>
<keyword evidence="6 9" id="KW-0547">Nucleotide-binding</keyword>
<accession>A0A1M6FL32</accession>
<dbReference type="PROSITE" id="PS00618">
    <property type="entry name" value="RECF_2"/>
    <property type="match status" value="1"/>
</dbReference>
<evidence type="ECO:0000256" key="6">
    <source>
        <dbReference type="ARBA" id="ARBA00022741"/>
    </source>
</evidence>
<dbReference type="InterPro" id="IPR001238">
    <property type="entry name" value="DNA-binding_RecF"/>
</dbReference>
<evidence type="ECO:0000313" key="13">
    <source>
        <dbReference type="Proteomes" id="UP000184225"/>
    </source>
</evidence>
<dbReference type="SUPFAM" id="SSF52540">
    <property type="entry name" value="P-loop containing nucleoside triphosphate hydrolases"/>
    <property type="match status" value="1"/>
</dbReference>
<keyword evidence="13" id="KW-1185">Reference proteome</keyword>
<name>A0A1M6FL32_9FLAO</name>
<dbReference type="InterPro" id="IPR018078">
    <property type="entry name" value="DNA-binding_RecF_CS"/>
</dbReference>
<evidence type="ECO:0000256" key="4">
    <source>
        <dbReference type="ARBA" id="ARBA00022490"/>
    </source>
</evidence>
<evidence type="ECO:0000256" key="10">
    <source>
        <dbReference type="RuleBase" id="RU000578"/>
    </source>
</evidence>